<organism evidence="1 2">
    <name type="scientific">Leptidea sinapis</name>
    <dbReference type="NCBI Taxonomy" id="189913"/>
    <lineage>
        <taxon>Eukaryota</taxon>
        <taxon>Metazoa</taxon>
        <taxon>Ecdysozoa</taxon>
        <taxon>Arthropoda</taxon>
        <taxon>Hexapoda</taxon>
        <taxon>Insecta</taxon>
        <taxon>Pterygota</taxon>
        <taxon>Neoptera</taxon>
        <taxon>Endopterygota</taxon>
        <taxon>Lepidoptera</taxon>
        <taxon>Glossata</taxon>
        <taxon>Ditrysia</taxon>
        <taxon>Papilionoidea</taxon>
        <taxon>Pieridae</taxon>
        <taxon>Dismorphiinae</taxon>
        <taxon>Leptidea</taxon>
    </lineage>
</organism>
<gene>
    <name evidence="1" type="ORF">LSINAPIS_LOCUS9891</name>
</gene>
<protein>
    <submittedName>
        <fullName evidence="1">Uncharacterized protein</fullName>
    </submittedName>
</protein>
<dbReference type="EMBL" id="FZQP02003867">
    <property type="protein sequence ID" value="VVC98892.1"/>
    <property type="molecule type" value="Genomic_DNA"/>
</dbReference>
<accession>A0A5E4QLH9</accession>
<evidence type="ECO:0000313" key="2">
    <source>
        <dbReference type="Proteomes" id="UP000324832"/>
    </source>
</evidence>
<name>A0A5E4QLH9_9NEOP</name>
<sequence>MRCIHRVVFVDLSAPLWPWKFHKRLIKRFCQNCDGVLKGCHSQKVQQKHKRFARCDHGKEDDVQDGPPQDDLIKVAGNCCC</sequence>
<evidence type="ECO:0000313" key="1">
    <source>
        <dbReference type="EMBL" id="VVC98892.1"/>
    </source>
</evidence>
<dbReference type="AlphaFoldDB" id="A0A5E4QLH9"/>
<reference evidence="1 2" key="1">
    <citation type="submission" date="2017-07" db="EMBL/GenBank/DDBJ databases">
        <authorList>
            <person name="Talla V."/>
            <person name="Backstrom N."/>
        </authorList>
    </citation>
    <scope>NUCLEOTIDE SEQUENCE [LARGE SCALE GENOMIC DNA]</scope>
</reference>
<keyword evidence="2" id="KW-1185">Reference proteome</keyword>
<dbReference type="Proteomes" id="UP000324832">
    <property type="component" value="Unassembled WGS sequence"/>
</dbReference>
<proteinExistence type="predicted"/>